<feature type="region of interest" description="Disordered" evidence="1">
    <location>
        <begin position="505"/>
        <end position="524"/>
    </location>
</feature>
<dbReference type="GO" id="GO:0004222">
    <property type="term" value="F:metalloendopeptidase activity"/>
    <property type="evidence" value="ECO:0007669"/>
    <property type="project" value="InterPro"/>
</dbReference>
<accession>A0A914I1Q6</accession>
<evidence type="ECO:0000256" key="1">
    <source>
        <dbReference type="SAM" id="MobiDB-lite"/>
    </source>
</evidence>
<dbReference type="InterPro" id="IPR001506">
    <property type="entry name" value="Peptidase_M12A"/>
</dbReference>
<evidence type="ECO:0000256" key="2">
    <source>
        <dbReference type="SAM" id="Phobius"/>
    </source>
</evidence>
<name>A0A914I1Q6_GLORO</name>
<feature type="transmembrane region" description="Helical" evidence="2">
    <location>
        <begin position="665"/>
        <end position="687"/>
    </location>
</feature>
<keyword evidence="4" id="KW-1185">Reference proteome</keyword>
<dbReference type="GO" id="GO:0006508">
    <property type="term" value="P:proteolysis"/>
    <property type="evidence" value="ECO:0007669"/>
    <property type="project" value="InterPro"/>
</dbReference>
<sequence>MNMRGNTEIQIFSNANDGLLEKDFQTDLYLGAFMDDFNGIALQILASDLLSTIGPNGTGLCNKMCFSLNSDGPDPTTFPFNASDSQNAVTEQSRLTTGQWSECKLEKNGLFKLEKGCKTLQICYKSELAGKLATGTSKFGGRFRLGKRVNERPLSDCAGVVARKEWHALNVSKISDRIFTIQSSLGLDGQFSSVFDIKPNDFIEAMNISRDFGPIETDFLKALHLGAFMKDFDAMAFRILALDLLSSIGQNGTGLCKKTCAFEPTAWHKNHFGTNCMEIVFPAEVPKFVLDVSTLAYFLVCVEHESLYTSGSLPVDEYQDYVNACMQVPTEKCQFQVEVYACYKSSTNWPGSSSITKLCQKHLDVDSASNVAGFRVRICVHRKGQILVVESFFNVSFSNQNIETKWNFPITLDEITTSMQTLPIFFIEFGNGPQQSAIREKPGGYPINGSNWNINNDGIGSVLNDIKPEEINGTWAKKLHFVPPSTRRMRVFFQIADPEFSRRLTQDEGLKPSENNPNKTWETYSPCDEYGDDCEEIRELLKRIEDLESCQTGTPNSVAVLPDDAVNFKLPPWKKPPPASPFNSFKKRSESLRCHGGDVPCNKESLHEEYIKARKRCGLAPEEGNRRKKRQYLPEKNHTKWTEFPIKIGFFEEFLPKPYKKWKTAIIEGTNLIMCVYFVQILLYAIFVQERNMRVVFIKNIPNNKNGVHGIGISNRTGACGESDDGRAPDWQELKLAVESIYPSCKQANMSVIAAHELLHALGLLHEQQRSDARNFTILRTRDPYSQACFQMCM</sequence>
<protein>
    <submittedName>
        <fullName evidence="5">Peptidase M12A domain-containing protein</fullName>
    </submittedName>
</protein>
<feature type="domain" description="Peptidase M12A" evidence="3">
    <location>
        <begin position="723"/>
        <end position="778"/>
    </location>
</feature>
<evidence type="ECO:0000313" key="4">
    <source>
        <dbReference type="Proteomes" id="UP000887572"/>
    </source>
</evidence>
<keyword evidence="2" id="KW-0812">Transmembrane</keyword>
<dbReference type="AlphaFoldDB" id="A0A914I1Q6"/>
<evidence type="ECO:0000313" key="5">
    <source>
        <dbReference type="WBParaSite" id="Gr19_v10_g6498.t1"/>
    </source>
</evidence>
<feature type="compositionally biased region" description="Polar residues" evidence="1">
    <location>
        <begin position="513"/>
        <end position="523"/>
    </location>
</feature>
<proteinExistence type="predicted"/>
<dbReference type="WBParaSite" id="Gr19_v10_g6498.t1">
    <property type="protein sequence ID" value="Gr19_v10_g6498.t1"/>
    <property type="gene ID" value="Gr19_v10_g6498"/>
</dbReference>
<keyword evidence="2" id="KW-0472">Membrane</keyword>
<reference evidence="5" key="1">
    <citation type="submission" date="2022-11" db="UniProtKB">
        <authorList>
            <consortium name="WormBaseParasite"/>
        </authorList>
    </citation>
    <scope>IDENTIFICATION</scope>
</reference>
<dbReference type="InterPro" id="IPR024079">
    <property type="entry name" value="MetalloPept_cat_dom_sf"/>
</dbReference>
<dbReference type="Gene3D" id="3.40.390.10">
    <property type="entry name" value="Collagenase (Catalytic Domain)"/>
    <property type="match status" value="1"/>
</dbReference>
<dbReference type="Pfam" id="PF01400">
    <property type="entry name" value="Astacin"/>
    <property type="match status" value="1"/>
</dbReference>
<evidence type="ECO:0000259" key="3">
    <source>
        <dbReference type="Pfam" id="PF01400"/>
    </source>
</evidence>
<dbReference type="SUPFAM" id="SSF55486">
    <property type="entry name" value="Metalloproteases ('zincins'), catalytic domain"/>
    <property type="match status" value="1"/>
</dbReference>
<organism evidence="4 5">
    <name type="scientific">Globodera rostochiensis</name>
    <name type="common">Golden nematode worm</name>
    <name type="synonym">Heterodera rostochiensis</name>
    <dbReference type="NCBI Taxonomy" id="31243"/>
    <lineage>
        <taxon>Eukaryota</taxon>
        <taxon>Metazoa</taxon>
        <taxon>Ecdysozoa</taxon>
        <taxon>Nematoda</taxon>
        <taxon>Chromadorea</taxon>
        <taxon>Rhabditida</taxon>
        <taxon>Tylenchina</taxon>
        <taxon>Tylenchomorpha</taxon>
        <taxon>Tylenchoidea</taxon>
        <taxon>Heteroderidae</taxon>
        <taxon>Heteroderinae</taxon>
        <taxon>Globodera</taxon>
    </lineage>
</organism>
<dbReference type="Proteomes" id="UP000887572">
    <property type="component" value="Unplaced"/>
</dbReference>
<keyword evidence="2" id="KW-1133">Transmembrane helix</keyword>